<keyword evidence="2" id="KW-1185">Reference proteome</keyword>
<dbReference type="EMBL" id="JACHJV010000003">
    <property type="protein sequence ID" value="MBB4928894.1"/>
    <property type="molecule type" value="Genomic_DNA"/>
</dbReference>
<sequence>MIRKVVFSRAWRATWSRAVNCQATATAEETSMTESSPKPISAVEDARAPAVMAAAASTTL</sequence>
<dbReference type="AlphaFoldDB" id="A0A7W7RBH6"/>
<protein>
    <submittedName>
        <fullName evidence="1">Uncharacterized protein</fullName>
    </submittedName>
</protein>
<accession>A0A7W7RBH6</accession>
<proteinExistence type="predicted"/>
<gene>
    <name evidence="1" type="ORF">FHR34_007991</name>
</gene>
<comment type="caution">
    <text evidence="1">The sequence shown here is derived from an EMBL/GenBank/DDBJ whole genome shotgun (WGS) entry which is preliminary data.</text>
</comment>
<name>A0A7W7RBH6_KITKI</name>
<organism evidence="1 2">
    <name type="scientific">Kitasatospora kifunensis</name>
    <name type="common">Streptomyces kifunensis</name>
    <dbReference type="NCBI Taxonomy" id="58351"/>
    <lineage>
        <taxon>Bacteria</taxon>
        <taxon>Bacillati</taxon>
        <taxon>Actinomycetota</taxon>
        <taxon>Actinomycetes</taxon>
        <taxon>Kitasatosporales</taxon>
        <taxon>Streptomycetaceae</taxon>
        <taxon>Kitasatospora</taxon>
    </lineage>
</organism>
<reference evidence="1 2" key="1">
    <citation type="submission" date="2020-08" db="EMBL/GenBank/DDBJ databases">
        <title>Sequencing the genomes of 1000 actinobacteria strains.</title>
        <authorList>
            <person name="Klenk H.-P."/>
        </authorList>
    </citation>
    <scope>NUCLEOTIDE SEQUENCE [LARGE SCALE GENOMIC DNA]</scope>
    <source>
        <strain evidence="1 2">DSM 41654</strain>
    </source>
</reference>
<dbReference type="Proteomes" id="UP000540506">
    <property type="component" value="Unassembled WGS sequence"/>
</dbReference>
<evidence type="ECO:0000313" key="2">
    <source>
        <dbReference type="Proteomes" id="UP000540506"/>
    </source>
</evidence>
<evidence type="ECO:0000313" key="1">
    <source>
        <dbReference type="EMBL" id="MBB4928894.1"/>
    </source>
</evidence>